<proteinExistence type="predicted"/>
<name>A0ACC3D0G6_9PEZI</name>
<evidence type="ECO:0000313" key="2">
    <source>
        <dbReference type="Proteomes" id="UP001186974"/>
    </source>
</evidence>
<organism evidence="1 2">
    <name type="scientific">Coniosporium uncinatum</name>
    <dbReference type="NCBI Taxonomy" id="93489"/>
    <lineage>
        <taxon>Eukaryota</taxon>
        <taxon>Fungi</taxon>
        <taxon>Dikarya</taxon>
        <taxon>Ascomycota</taxon>
        <taxon>Pezizomycotina</taxon>
        <taxon>Dothideomycetes</taxon>
        <taxon>Dothideomycetes incertae sedis</taxon>
        <taxon>Coniosporium</taxon>
    </lineage>
</organism>
<reference evidence="1" key="1">
    <citation type="submission" date="2024-09" db="EMBL/GenBank/DDBJ databases">
        <title>Black Yeasts Isolated from many extreme environments.</title>
        <authorList>
            <person name="Coleine C."/>
            <person name="Stajich J.E."/>
            <person name="Selbmann L."/>
        </authorList>
    </citation>
    <scope>NUCLEOTIDE SEQUENCE</scope>
    <source>
        <strain evidence="1">CCFEE 5737</strain>
    </source>
</reference>
<dbReference type="Proteomes" id="UP001186974">
    <property type="component" value="Unassembled WGS sequence"/>
</dbReference>
<dbReference type="EMBL" id="JAWDJW010008945">
    <property type="protein sequence ID" value="KAK3059989.1"/>
    <property type="molecule type" value="Genomic_DNA"/>
</dbReference>
<comment type="caution">
    <text evidence="1">The sequence shown here is derived from an EMBL/GenBank/DDBJ whole genome shotgun (WGS) entry which is preliminary data.</text>
</comment>
<keyword evidence="2" id="KW-1185">Reference proteome</keyword>
<gene>
    <name evidence="1" type="ORF">LTS18_009592</name>
</gene>
<evidence type="ECO:0000313" key="1">
    <source>
        <dbReference type="EMBL" id="KAK3059989.1"/>
    </source>
</evidence>
<sequence>MYIANHNLNVAVSLAGQDLLIPNTALINQTNNVSGDGSLGEMTHDCEDRWNGRPPNFLLVDYYNLGYTPGTVFQVAAEANNVTYNRPCCGLNNRSAAPETSLQLKTAVALASLSIFALLAL</sequence>
<protein>
    <submittedName>
        <fullName evidence="1">Uncharacterized protein</fullName>
    </submittedName>
</protein>
<accession>A0ACC3D0G6</accession>